<dbReference type="InterPro" id="IPR007889">
    <property type="entry name" value="HTH_Psq"/>
</dbReference>
<dbReference type="PANTHER" id="PTHR19303">
    <property type="entry name" value="TRANSPOSON"/>
    <property type="match status" value="1"/>
</dbReference>
<sequence length="457" mass="51465">MSSSSHSSSSQRKHNVLIEEKKLDILSKLDKGETGASSARSYNVGKATITDIKKNREGLTLFAAKMDSGDGVKKRKTMKSATNENLDDAVSKWFIHKRSTGQPISGPLIHGEALSADSSAAENFKASFQMILDEGFSREDVYNADETGINWISLPRKSLASREETAARGFKVSKDRVTAITFANAVGTHKLPLLIIGKSTKPRCFKNIVTLPVTYKVQKSAWMDAKLFCDWYMNDFIKGVRKWRRANDKTGRVLLLLDNAPYHPSAEVLNALDSDFVVNFFPPNITSLIQPTDQGVIEKSKRLYRKQILRRLLQEDDITEECVISFSKSLNLKHACYMLADSWESLTEDNLKWLKDDVNDPGYQILEDDEIVSSLTNTNEEDDNDHSSSGEPAGTSTKIAHAESFSAFETDLEWYEKQEECCPMQLLLLKRLRDLAAKKRVVSIQQPKIHQFMIKKA</sequence>
<dbReference type="RefSeq" id="XP_015514578.2">
    <property type="nucleotide sequence ID" value="XM_015659092.2"/>
</dbReference>
<dbReference type="AlphaFoldDB" id="A0A6J0BLB2"/>
<dbReference type="PANTHER" id="PTHR19303:SF16">
    <property type="entry name" value="JERKY PROTEIN HOMOLOG-LIKE"/>
    <property type="match status" value="1"/>
</dbReference>
<dbReference type="InterPro" id="IPR004875">
    <property type="entry name" value="DDE_SF_endonuclease_dom"/>
</dbReference>
<dbReference type="OrthoDB" id="7581030at2759"/>
<dbReference type="GeneID" id="107220480"/>
<dbReference type="Gene3D" id="3.30.420.10">
    <property type="entry name" value="Ribonuclease H-like superfamily/Ribonuclease H"/>
    <property type="match status" value="1"/>
</dbReference>
<keyword evidence="4" id="KW-1185">Reference proteome</keyword>
<accession>A0A6J0BLB2</accession>
<gene>
    <name evidence="5" type="primary">LOC107220480</name>
</gene>
<dbReference type="KEGG" id="nlo:107220480"/>
<evidence type="ECO:0000256" key="1">
    <source>
        <dbReference type="SAM" id="MobiDB-lite"/>
    </source>
</evidence>
<feature type="domain" description="HTH psq-type" evidence="3">
    <location>
        <begin position="12"/>
        <end position="59"/>
    </location>
</feature>
<evidence type="ECO:0000259" key="2">
    <source>
        <dbReference type="Pfam" id="PF03184"/>
    </source>
</evidence>
<evidence type="ECO:0000259" key="3">
    <source>
        <dbReference type="Pfam" id="PF04218"/>
    </source>
</evidence>
<organism evidence="5">
    <name type="scientific">Neodiprion lecontei</name>
    <name type="common">Redheaded pine sawfly</name>
    <dbReference type="NCBI Taxonomy" id="441921"/>
    <lineage>
        <taxon>Eukaryota</taxon>
        <taxon>Metazoa</taxon>
        <taxon>Ecdysozoa</taxon>
        <taxon>Arthropoda</taxon>
        <taxon>Hexapoda</taxon>
        <taxon>Insecta</taxon>
        <taxon>Pterygota</taxon>
        <taxon>Neoptera</taxon>
        <taxon>Endopterygota</taxon>
        <taxon>Hymenoptera</taxon>
        <taxon>Tenthredinoidea</taxon>
        <taxon>Diprionidae</taxon>
        <taxon>Diprioninae</taxon>
        <taxon>Neodiprion</taxon>
    </lineage>
</organism>
<name>A0A6J0BLB2_NEOLC</name>
<dbReference type="GO" id="GO:0005634">
    <property type="term" value="C:nucleus"/>
    <property type="evidence" value="ECO:0007669"/>
    <property type="project" value="TreeGrafter"/>
</dbReference>
<dbReference type="InterPro" id="IPR050863">
    <property type="entry name" value="CenT-Element_Derived"/>
</dbReference>
<dbReference type="Proteomes" id="UP000829291">
    <property type="component" value="Chromosome 3"/>
</dbReference>
<protein>
    <submittedName>
        <fullName evidence="5">Jerky protein homolog-like</fullName>
    </submittedName>
</protein>
<dbReference type="Pfam" id="PF04218">
    <property type="entry name" value="CENP-B_N"/>
    <property type="match status" value="1"/>
</dbReference>
<dbReference type="InParanoid" id="A0A6J0BLB2"/>
<feature type="compositionally biased region" description="Polar residues" evidence="1">
    <location>
        <begin position="387"/>
        <end position="396"/>
    </location>
</feature>
<feature type="region of interest" description="Disordered" evidence="1">
    <location>
        <begin position="377"/>
        <end position="396"/>
    </location>
</feature>
<feature type="domain" description="DDE-1" evidence="2">
    <location>
        <begin position="174"/>
        <end position="351"/>
    </location>
</feature>
<evidence type="ECO:0000313" key="5">
    <source>
        <dbReference type="RefSeq" id="XP_015514578.2"/>
    </source>
</evidence>
<dbReference type="GO" id="GO:0003677">
    <property type="term" value="F:DNA binding"/>
    <property type="evidence" value="ECO:0007669"/>
    <property type="project" value="TreeGrafter"/>
</dbReference>
<dbReference type="Pfam" id="PF03184">
    <property type="entry name" value="DDE_1"/>
    <property type="match status" value="1"/>
</dbReference>
<dbReference type="InterPro" id="IPR036397">
    <property type="entry name" value="RNaseH_sf"/>
</dbReference>
<proteinExistence type="predicted"/>
<reference evidence="5" key="1">
    <citation type="submission" date="2025-08" db="UniProtKB">
        <authorList>
            <consortium name="RefSeq"/>
        </authorList>
    </citation>
    <scope>IDENTIFICATION</scope>
    <source>
        <tissue evidence="5">Thorax and Abdomen</tissue>
    </source>
</reference>
<evidence type="ECO:0000313" key="4">
    <source>
        <dbReference type="Proteomes" id="UP000829291"/>
    </source>
</evidence>